<dbReference type="Gene3D" id="2.40.10.120">
    <property type="match status" value="1"/>
</dbReference>
<keyword evidence="3" id="KW-0720">Serine protease</keyword>
<name>A0ABU5CSZ1_9BACI</name>
<evidence type="ECO:0000313" key="5">
    <source>
        <dbReference type="EMBL" id="MDY0408986.1"/>
    </source>
</evidence>
<reference evidence="5 6" key="1">
    <citation type="submission" date="2023-10" db="EMBL/GenBank/DDBJ databases">
        <title>Virgibacillus soli CC-YMP-6 genome.</title>
        <authorList>
            <person name="Miliotis G."/>
            <person name="Sengupta P."/>
            <person name="Hameed A."/>
            <person name="Chuvochina M."/>
            <person name="Mcdonagh F."/>
            <person name="Simpson A.C."/>
            <person name="Singh N.K."/>
            <person name="Rekha P.D."/>
            <person name="Raman K."/>
            <person name="Hugenholtz P."/>
            <person name="Venkateswaran K."/>
        </authorList>
    </citation>
    <scope>NUCLEOTIDE SEQUENCE [LARGE SCALE GENOMIC DNA]</scope>
    <source>
        <strain evidence="5 6">CC-YMP-6</strain>
    </source>
</reference>
<evidence type="ECO:0000256" key="1">
    <source>
        <dbReference type="ARBA" id="ARBA00022670"/>
    </source>
</evidence>
<dbReference type="SUPFAM" id="SSF50494">
    <property type="entry name" value="Trypsin-like serine proteases"/>
    <property type="match status" value="1"/>
</dbReference>
<dbReference type="EMBL" id="JAWDIQ010000001">
    <property type="protein sequence ID" value="MDY0408986.1"/>
    <property type="molecule type" value="Genomic_DNA"/>
</dbReference>
<keyword evidence="2" id="KW-0378">Hydrolase</keyword>
<dbReference type="InterPro" id="IPR001940">
    <property type="entry name" value="Peptidase_S1C"/>
</dbReference>
<keyword evidence="4" id="KW-1133">Transmembrane helix</keyword>
<protein>
    <submittedName>
        <fullName evidence="5">Trypsin-like peptidase domain-containing protein</fullName>
    </submittedName>
</protein>
<gene>
    <name evidence="5" type="ORF">RWD45_11005</name>
</gene>
<evidence type="ECO:0000256" key="4">
    <source>
        <dbReference type="SAM" id="Phobius"/>
    </source>
</evidence>
<dbReference type="RefSeq" id="WP_320379684.1">
    <property type="nucleotide sequence ID" value="NZ_JAWDIQ010000001.1"/>
</dbReference>
<evidence type="ECO:0000256" key="2">
    <source>
        <dbReference type="ARBA" id="ARBA00022801"/>
    </source>
</evidence>
<dbReference type="Proteomes" id="UP001275315">
    <property type="component" value="Unassembled WGS sequence"/>
</dbReference>
<proteinExistence type="predicted"/>
<keyword evidence="6" id="KW-1185">Reference proteome</keyword>
<dbReference type="InterPro" id="IPR051201">
    <property type="entry name" value="Chloro_Bact_Ser_Proteases"/>
</dbReference>
<dbReference type="Pfam" id="PF13365">
    <property type="entry name" value="Trypsin_2"/>
    <property type="match status" value="1"/>
</dbReference>
<accession>A0ABU5CSZ1</accession>
<sequence>MKLRFVMSIIISIFILSAGIFGLYYIHDKVPKRLNEPSNILASEATEVNPDDVESKELKEIIQETQKKVVKIELANGTIGSGFIYSDKGDIVTNAHVVAGETDVVVVTSDAKEFSGIVIGVSEDTDVALVRVAGLEGVEPLKLREEKAEIGDEVLALGSPLGLENTVTIGIISGIDRDFDLDPYHYEDVYQISAPIAPGNSGGPLVHSESGEVLGINSVVSDVGTIGFSIPIRNVLTLIEEWSAT</sequence>
<comment type="caution">
    <text evidence="5">The sequence shown here is derived from an EMBL/GenBank/DDBJ whole genome shotgun (WGS) entry which is preliminary data.</text>
</comment>
<keyword evidence="4" id="KW-0812">Transmembrane</keyword>
<evidence type="ECO:0000256" key="3">
    <source>
        <dbReference type="ARBA" id="ARBA00022825"/>
    </source>
</evidence>
<evidence type="ECO:0000313" key="6">
    <source>
        <dbReference type="Proteomes" id="UP001275315"/>
    </source>
</evidence>
<dbReference type="PRINTS" id="PR00834">
    <property type="entry name" value="PROTEASES2C"/>
</dbReference>
<organism evidence="5 6">
    <name type="scientific">Paracerasibacillus soli</name>
    <dbReference type="NCBI Taxonomy" id="480284"/>
    <lineage>
        <taxon>Bacteria</taxon>
        <taxon>Bacillati</taxon>
        <taxon>Bacillota</taxon>
        <taxon>Bacilli</taxon>
        <taxon>Bacillales</taxon>
        <taxon>Bacillaceae</taxon>
        <taxon>Paracerasibacillus</taxon>
    </lineage>
</organism>
<keyword evidence="1" id="KW-0645">Protease</keyword>
<dbReference type="PANTHER" id="PTHR43343:SF3">
    <property type="entry name" value="PROTEASE DO-LIKE 8, CHLOROPLASTIC"/>
    <property type="match status" value="1"/>
</dbReference>
<keyword evidence="4" id="KW-0472">Membrane</keyword>
<dbReference type="PANTHER" id="PTHR43343">
    <property type="entry name" value="PEPTIDASE S12"/>
    <property type="match status" value="1"/>
</dbReference>
<feature type="transmembrane region" description="Helical" evidence="4">
    <location>
        <begin position="6"/>
        <end position="26"/>
    </location>
</feature>
<dbReference type="InterPro" id="IPR009003">
    <property type="entry name" value="Peptidase_S1_PA"/>
</dbReference>